<dbReference type="SUPFAM" id="SSF48726">
    <property type="entry name" value="Immunoglobulin"/>
    <property type="match status" value="4"/>
</dbReference>
<evidence type="ECO:0000313" key="3">
    <source>
        <dbReference type="EMBL" id="CAG2240899.1"/>
    </source>
</evidence>
<feature type="domain" description="Ig-like" evidence="1">
    <location>
        <begin position="133"/>
        <end position="202"/>
    </location>
</feature>
<dbReference type="SMART" id="SM00060">
    <property type="entry name" value="FN3"/>
    <property type="match status" value="1"/>
</dbReference>
<protein>
    <submittedName>
        <fullName evidence="3">Uncharacterized protein</fullName>
    </submittedName>
</protein>
<evidence type="ECO:0000259" key="2">
    <source>
        <dbReference type="PROSITE" id="PS50853"/>
    </source>
</evidence>
<sequence>MSAFRGESITIYNNVSLWISKSQSRNLYATIGSDLTIKCPNDEVKSWQYSESKEIIAVCESDEPKINPKLNVSDRFDVTSDCQLKIQNFTTSDLCIYFCTAYTNDSEDYKIAVKLRNLKIHGINNFGFIHGTEGENLTLTCTVKGFLPDDTLYWTSNKKSLASGNSHFLSYTLQANRSHNMNTFTCMVNNSKGTHSLKTRVQLNLVLKPAVSITVSINPNTDQKGKSVTVRQGKSINLHCRENYNASDDVEIFSWFFNGNVLGNITGTIVLNKINHESSGQYSCMARNKAGNDSDTVNITVTYPPTVRNKTITFSESNRSRIIECEVSGEPDPHNYSWSHYTNNNRLVRNFESSSDRNLILPQGDENDLLYEDSGVYVCNATNGITDEDGQLWQTGQIKVIVAGAPEVPDIIGVYQRQNSIVLEWRSNFDGGAPQSFIVQYRKHEVEKWTAVHIQTNKTKNGFYILNPQPNTKYVLRMLASNRLGNSSFTAPYIFHTDDNENINKRASRKRMNDPAKLNYIEIAFDPVTLKREFCIHGADNRTPYADIDFTAKADPMMSSDESEDSSSLNENNENDFCLSKRCSAMEYSY</sequence>
<feature type="domain" description="Fibronectin type-III" evidence="2">
    <location>
        <begin position="405"/>
        <end position="500"/>
    </location>
</feature>
<proteinExistence type="predicted"/>
<dbReference type="Gene3D" id="2.60.40.10">
    <property type="entry name" value="Immunoglobulins"/>
    <property type="match status" value="5"/>
</dbReference>
<dbReference type="InterPro" id="IPR003961">
    <property type="entry name" value="FN3_dom"/>
</dbReference>
<dbReference type="InterPro" id="IPR036116">
    <property type="entry name" value="FN3_sf"/>
</dbReference>
<evidence type="ECO:0000313" key="4">
    <source>
        <dbReference type="Proteomes" id="UP000683360"/>
    </source>
</evidence>
<dbReference type="PROSITE" id="PS50835">
    <property type="entry name" value="IG_LIKE"/>
    <property type="match status" value="3"/>
</dbReference>
<dbReference type="SUPFAM" id="SSF49265">
    <property type="entry name" value="Fibronectin type III"/>
    <property type="match status" value="1"/>
</dbReference>
<dbReference type="InterPro" id="IPR003598">
    <property type="entry name" value="Ig_sub2"/>
</dbReference>
<dbReference type="InterPro" id="IPR036179">
    <property type="entry name" value="Ig-like_dom_sf"/>
</dbReference>
<accession>A0A8S3UF55</accession>
<dbReference type="OrthoDB" id="6121848at2759"/>
<dbReference type="PANTHER" id="PTHR46013">
    <property type="entry name" value="VASCULAR CELL ADHESION MOLECULE 1"/>
    <property type="match status" value="1"/>
</dbReference>
<dbReference type="SMART" id="SM00409">
    <property type="entry name" value="IG"/>
    <property type="match status" value="4"/>
</dbReference>
<dbReference type="CDD" id="cd00063">
    <property type="entry name" value="FN3"/>
    <property type="match status" value="1"/>
</dbReference>
<dbReference type="Pfam" id="PF13895">
    <property type="entry name" value="Ig_2"/>
    <property type="match status" value="2"/>
</dbReference>
<feature type="domain" description="Ig-like" evidence="1">
    <location>
        <begin position="305"/>
        <end position="384"/>
    </location>
</feature>
<dbReference type="InterPro" id="IPR013783">
    <property type="entry name" value="Ig-like_fold"/>
</dbReference>
<dbReference type="Proteomes" id="UP000683360">
    <property type="component" value="Unassembled WGS sequence"/>
</dbReference>
<dbReference type="PANTHER" id="PTHR46013:SF4">
    <property type="entry name" value="B-CELL RECEPTOR CD22-RELATED"/>
    <property type="match status" value="1"/>
</dbReference>
<dbReference type="AlphaFoldDB" id="A0A8S3UF55"/>
<gene>
    <name evidence="3" type="ORF">MEDL_53157</name>
</gene>
<organism evidence="3 4">
    <name type="scientific">Mytilus edulis</name>
    <name type="common">Blue mussel</name>
    <dbReference type="NCBI Taxonomy" id="6550"/>
    <lineage>
        <taxon>Eukaryota</taxon>
        <taxon>Metazoa</taxon>
        <taxon>Spiralia</taxon>
        <taxon>Lophotrochozoa</taxon>
        <taxon>Mollusca</taxon>
        <taxon>Bivalvia</taxon>
        <taxon>Autobranchia</taxon>
        <taxon>Pteriomorphia</taxon>
        <taxon>Mytilida</taxon>
        <taxon>Mytiloidea</taxon>
        <taxon>Mytilidae</taxon>
        <taxon>Mytilinae</taxon>
        <taxon>Mytilus</taxon>
    </lineage>
</organism>
<dbReference type="SMART" id="SM00408">
    <property type="entry name" value="IGc2"/>
    <property type="match status" value="4"/>
</dbReference>
<name>A0A8S3UF55_MYTED</name>
<dbReference type="InterPro" id="IPR003599">
    <property type="entry name" value="Ig_sub"/>
</dbReference>
<keyword evidence="4" id="KW-1185">Reference proteome</keyword>
<comment type="caution">
    <text evidence="3">The sequence shown here is derived from an EMBL/GenBank/DDBJ whole genome shotgun (WGS) entry which is preliminary data.</text>
</comment>
<dbReference type="PROSITE" id="PS50853">
    <property type="entry name" value="FN3"/>
    <property type="match status" value="1"/>
</dbReference>
<dbReference type="InterPro" id="IPR007110">
    <property type="entry name" value="Ig-like_dom"/>
</dbReference>
<dbReference type="EMBL" id="CAJPWZ010002578">
    <property type="protein sequence ID" value="CAG2240899.1"/>
    <property type="molecule type" value="Genomic_DNA"/>
</dbReference>
<feature type="domain" description="Ig-like" evidence="1">
    <location>
        <begin position="209"/>
        <end position="300"/>
    </location>
</feature>
<reference evidence="3" key="1">
    <citation type="submission" date="2021-03" db="EMBL/GenBank/DDBJ databases">
        <authorList>
            <person name="Bekaert M."/>
        </authorList>
    </citation>
    <scope>NUCLEOTIDE SEQUENCE</scope>
</reference>
<evidence type="ECO:0000259" key="1">
    <source>
        <dbReference type="PROSITE" id="PS50835"/>
    </source>
</evidence>